<proteinExistence type="predicted"/>
<dbReference type="AlphaFoldDB" id="A0A2R6S4K6"/>
<sequence length="321" mass="37866">MAPIEAYRRLKEISLTIAYRLLIYLADFLEDIFWARRPKDLRLVEETSEVDHWDDETIWERYCEAIEAERGLPESIDGLGYIQIHKITDNVVVKRTLGRTFDPPREALAMEFVRKHTSIPVPLVLRIVQTEKSEDEHFYVMDFVDGQQLRHVWPKLSIWGKLRVAWTLRSYIRQLRRINSTLSSVPGPLGDKPQICIGYIFEGKKRTSFPDLAALSAWFNAYVRCSRSRAGLPPTKYDPFHDCKRMVMTHMDLNMRNILVGKDGRIWIIDWDWSEFYPEWFEYVSMFSAANNNSGSKSWMRCIPFITDPCVEPMRWLEDFN</sequence>
<comment type="caution">
    <text evidence="2">The sequence shown here is derived from an EMBL/GenBank/DDBJ whole genome shotgun (WGS) entry which is preliminary data.</text>
</comment>
<reference evidence="2 3" key="1">
    <citation type="submission" date="2018-02" db="EMBL/GenBank/DDBJ databases">
        <title>Genome sequence of the basidiomycete white-rot fungus Phlebia centrifuga.</title>
        <authorList>
            <person name="Granchi Z."/>
            <person name="Peng M."/>
            <person name="de Vries R.P."/>
            <person name="Hilden K."/>
            <person name="Makela M.R."/>
            <person name="Grigoriev I."/>
            <person name="Riley R."/>
        </authorList>
    </citation>
    <scope>NUCLEOTIDE SEQUENCE [LARGE SCALE GENOMIC DNA]</scope>
    <source>
        <strain evidence="2 3">FBCC195</strain>
    </source>
</reference>
<organism evidence="2 3">
    <name type="scientific">Hermanssonia centrifuga</name>
    <dbReference type="NCBI Taxonomy" id="98765"/>
    <lineage>
        <taxon>Eukaryota</taxon>
        <taxon>Fungi</taxon>
        <taxon>Dikarya</taxon>
        <taxon>Basidiomycota</taxon>
        <taxon>Agaricomycotina</taxon>
        <taxon>Agaricomycetes</taxon>
        <taxon>Polyporales</taxon>
        <taxon>Meruliaceae</taxon>
        <taxon>Hermanssonia</taxon>
    </lineage>
</organism>
<dbReference type="SUPFAM" id="SSF56112">
    <property type="entry name" value="Protein kinase-like (PK-like)"/>
    <property type="match status" value="1"/>
</dbReference>
<evidence type="ECO:0000313" key="3">
    <source>
        <dbReference type="Proteomes" id="UP000186601"/>
    </source>
</evidence>
<evidence type="ECO:0000259" key="1">
    <source>
        <dbReference type="Pfam" id="PF01636"/>
    </source>
</evidence>
<keyword evidence="3" id="KW-1185">Reference proteome</keyword>
<dbReference type="Gene3D" id="3.90.1200.10">
    <property type="match status" value="1"/>
</dbReference>
<dbReference type="Pfam" id="PF01636">
    <property type="entry name" value="APH"/>
    <property type="match status" value="1"/>
</dbReference>
<dbReference type="STRING" id="98765.A0A2R6S4K6"/>
<name>A0A2R6S4K6_9APHY</name>
<dbReference type="InterPro" id="IPR051678">
    <property type="entry name" value="AGP_Transferase"/>
</dbReference>
<dbReference type="InterPro" id="IPR011009">
    <property type="entry name" value="Kinase-like_dom_sf"/>
</dbReference>
<dbReference type="PANTHER" id="PTHR21310:SF39">
    <property type="entry name" value="AMINOGLYCOSIDE PHOSPHOTRANSFERASE DOMAIN-CONTAINING PROTEIN"/>
    <property type="match status" value="1"/>
</dbReference>
<dbReference type="Proteomes" id="UP000186601">
    <property type="component" value="Unassembled WGS sequence"/>
</dbReference>
<feature type="domain" description="Aminoglycoside phosphotransferase" evidence="1">
    <location>
        <begin position="104"/>
        <end position="287"/>
    </location>
</feature>
<gene>
    <name evidence="2" type="ORF">PHLCEN_2v939</name>
</gene>
<dbReference type="InterPro" id="IPR002575">
    <property type="entry name" value="Aminoglycoside_PTrfase"/>
</dbReference>
<dbReference type="OrthoDB" id="4177236at2759"/>
<evidence type="ECO:0000313" key="2">
    <source>
        <dbReference type="EMBL" id="PSS37218.1"/>
    </source>
</evidence>
<dbReference type="PANTHER" id="PTHR21310">
    <property type="entry name" value="AMINOGLYCOSIDE PHOSPHOTRANSFERASE-RELATED-RELATED"/>
    <property type="match status" value="1"/>
</dbReference>
<dbReference type="EMBL" id="MLYV02000072">
    <property type="protein sequence ID" value="PSS37218.1"/>
    <property type="molecule type" value="Genomic_DNA"/>
</dbReference>
<protein>
    <recommendedName>
        <fullName evidence="1">Aminoglycoside phosphotransferase domain-containing protein</fullName>
    </recommendedName>
</protein>
<accession>A0A2R6S4K6</accession>